<evidence type="ECO:0000313" key="2">
    <source>
        <dbReference type="EMBL" id="TWT79934.1"/>
    </source>
</evidence>
<dbReference type="Pfam" id="PF04341">
    <property type="entry name" value="DUF485"/>
    <property type="match status" value="1"/>
</dbReference>
<comment type="caution">
    <text evidence="2">The sequence shown here is derived from an EMBL/GenBank/DDBJ whole genome shotgun (WGS) entry which is preliminary data.</text>
</comment>
<sequence length="92" mass="10039">MPPSPERRFNSRLGLILFAVYLVLYLGFVLTNALQPSAMETIIVLGLNLAIVYGFALIVAAIFLALLYGLLCRKEIPNATANTDRPQEGASE</sequence>
<dbReference type="Proteomes" id="UP000315010">
    <property type="component" value="Unassembled WGS sequence"/>
</dbReference>
<keyword evidence="3" id="KW-1185">Reference proteome</keyword>
<dbReference type="InterPro" id="IPR007436">
    <property type="entry name" value="DUF485"/>
</dbReference>
<feature type="transmembrane region" description="Helical" evidence="1">
    <location>
        <begin position="42"/>
        <end position="68"/>
    </location>
</feature>
<evidence type="ECO:0000256" key="1">
    <source>
        <dbReference type="SAM" id="Phobius"/>
    </source>
</evidence>
<keyword evidence="1" id="KW-0472">Membrane</keyword>
<dbReference type="RefSeq" id="WP_419193988.1">
    <property type="nucleotide sequence ID" value="NZ_SJPJ01000001.1"/>
</dbReference>
<reference evidence="2 3" key="1">
    <citation type="submission" date="2019-02" db="EMBL/GenBank/DDBJ databases">
        <title>Deep-cultivation of Planctomycetes and their phenomic and genomic characterization uncovers novel biology.</title>
        <authorList>
            <person name="Wiegand S."/>
            <person name="Jogler M."/>
            <person name="Boedeker C."/>
            <person name="Pinto D."/>
            <person name="Vollmers J."/>
            <person name="Rivas-Marin E."/>
            <person name="Kohn T."/>
            <person name="Peeters S.H."/>
            <person name="Heuer A."/>
            <person name="Rast P."/>
            <person name="Oberbeckmann S."/>
            <person name="Bunk B."/>
            <person name="Jeske O."/>
            <person name="Meyerdierks A."/>
            <person name="Storesund J.E."/>
            <person name="Kallscheuer N."/>
            <person name="Luecker S."/>
            <person name="Lage O.M."/>
            <person name="Pohl T."/>
            <person name="Merkel B.J."/>
            <person name="Hornburger P."/>
            <person name="Mueller R.-W."/>
            <person name="Bruemmer F."/>
            <person name="Labrenz M."/>
            <person name="Spormann A.M."/>
            <person name="Op Den Camp H."/>
            <person name="Overmann J."/>
            <person name="Amann R."/>
            <person name="Jetten M.S.M."/>
            <person name="Mascher T."/>
            <person name="Medema M.H."/>
            <person name="Devos D.P."/>
            <person name="Kaster A.-K."/>
            <person name="Ovreas L."/>
            <person name="Rohde M."/>
            <person name="Galperin M.Y."/>
            <person name="Jogler C."/>
        </authorList>
    </citation>
    <scope>NUCLEOTIDE SEQUENCE [LARGE SCALE GENOMIC DNA]</scope>
    <source>
        <strain evidence="2 3">CA13</strain>
    </source>
</reference>
<protein>
    <recommendedName>
        <fullName evidence="4">DUF485 domain-containing protein</fullName>
    </recommendedName>
</protein>
<name>A0A5C5YY27_9BACT</name>
<proteinExistence type="predicted"/>
<keyword evidence="1" id="KW-0812">Transmembrane</keyword>
<evidence type="ECO:0000313" key="3">
    <source>
        <dbReference type="Proteomes" id="UP000315010"/>
    </source>
</evidence>
<feature type="transmembrane region" description="Helical" evidence="1">
    <location>
        <begin position="12"/>
        <end position="30"/>
    </location>
</feature>
<dbReference type="AlphaFoldDB" id="A0A5C5YY27"/>
<accession>A0A5C5YY27</accession>
<evidence type="ECO:0008006" key="4">
    <source>
        <dbReference type="Google" id="ProtNLM"/>
    </source>
</evidence>
<organism evidence="2 3">
    <name type="scientific">Novipirellula herctigrandis</name>
    <dbReference type="NCBI Taxonomy" id="2527986"/>
    <lineage>
        <taxon>Bacteria</taxon>
        <taxon>Pseudomonadati</taxon>
        <taxon>Planctomycetota</taxon>
        <taxon>Planctomycetia</taxon>
        <taxon>Pirellulales</taxon>
        <taxon>Pirellulaceae</taxon>
        <taxon>Novipirellula</taxon>
    </lineage>
</organism>
<dbReference type="EMBL" id="SJPJ01000001">
    <property type="protein sequence ID" value="TWT79934.1"/>
    <property type="molecule type" value="Genomic_DNA"/>
</dbReference>
<keyword evidence="1" id="KW-1133">Transmembrane helix</keyword>
<gene>
    <name evidence="2" type="ORF">CA13_13450</name>
</gene>